<feature type="transmembrane region" description="Helical" evidence="1">
    <location>
        <begin position="51"/>
        <end position="69"/>
    </location>
</feature>
<dbReference type="EMBL" id="WIUZ02000012">
    <property type="protein sequence ID" value="KAF9782313.1"/>
    <property type="molecule type" value="Genomic_DNA"/>
</dbReference>
<feature type="transmembrane region" description="Helical" evidence="1">
    <location>
        <begin position="14"/>
        <end position="31"/>
    </location>
</feature>
<dbReference type="Proteomes" id="UP000736335">
    <property type="component" value="Unassembled WGS sequence"/>
</dbReference>
<protein>
    <recommendedName>
        <fullName evidence="2">DUF6533 domain-containing protein</fullName>
    </recommendedName>
</protein>
<reference evidence="3" key="1">
    <citation type="journal article" date="2020" name="Nat. Commun.">
        <title>Large-scale genome sequencing of mycorrhizal fungi provides insights into the early evolution of symbiotic traits.</title>
        <authorList>
            <person name="Miyauchi S."/>
            <person name="Kiss E."/>
            <person name="Kuo A."/>
            <person name="Drula E."/>
            <person name="Kohler A."/>
            <person name="Sanchez-Garcia M."/>
            <person name="Morin E."/>
            <person name="Andreopoulos B."/>
            <person name="Barry K.W."/>
            <person name="Bonito G."/>
            <person name="Buee M."/>
            <person name="Carver A."/>
            <person name="Chen C."/>
            <person name="Cichocki N."/>
            <person name="Clum A."/>
            <person name="Culley D."/>
            <person name="Crous P.W."/>
            <person name="Fauchery L."/>
            <person name="Girlanda M."/>
            <person name="Hayes R.D."/>
            <person name="Keri Z."/>
            <person name="LaButti K."/>
            <person name="Lipzen A."/>
            <person name="Lombard V."/>
            <person name="Magnuson J."/>
            <person name="Maillard F."/>
            <person name="Murat C."/>
            <person name="Nolan M."/>
            <person name="Ohm R.A."/>
            <person name="Pangilinan J."/>
            <person name="Pereira M.F."/>
            <person name="Perotto S."/>
            <person name="Peter M."/>
            <person name="Pfister S."/>
            <person name="Riley R."/>
            <person name="Sitrit Y."/>
            <person name="Stielow J.B."/>
            <person name="Szollosi G."/>
            <person name="Zifcakova L."/>
            <person name="Stursova M."/>
            <person name="Spatafora J.W."/>
            <person name="Tedersoo L."/>
            <person name="Vaario L.M."/>
            <person name="Yamada A."/>
            <person name="Yan M."/>
            <person name="Wang P."/>
            <person name="Xu J."/>
            <person name="Bruns T."/>
            <person name="Baldrian P."/>
            <person name="Vilgalys R."/>
            <person name="Dunand C."/>
            <person name="Henrissat B."/>
            <person name="Grigoriev I.V."/>
            <person name="Hibbett D."/>
            <person name="Nagy L.G."/>
            <person name="Martin F.M."/>
        </authorList>
    </citation>
    <scope>NUCLEOTIDE SEQUENCE</scope>
    <source>
        <strain evidence="3">UH-Tt-Lm1</strain>
    </source>
</reference>
<dbReference type="InterPro" id="IPR045340">
    <property type="entry name" value="DUF6533"/>
</dbReference>
<evidence type="ECO:0000313" key="3">
    <source>
        <dbReference type="EMBL" id="KAF9782313.1"/>
    </source>
</evidence>
<keyword evidence="4" id="KW-1185">Reference proteome</keyword>
<evidence type="ECO:0000259" key="2">
    <source>
        <dbReference type="Pfam" id="PF20151"/>
    </source>
</evidence>
<evidence type="ECO:0000313" key="4">
    <source>
        <dbReference type="Proteomes" id="UP000736335"/>
    </source>
</evidence>
<gene>
    <name evidence="3" type="ORF">BJ322DRAFT_212132</name>
</gene>
<keyword evidence="1" id="KW-0472">Membrane</keyword>
<sequence>MGGILDQSSAVQRYLYISATALCIYDHLLLFDDEVRYYWKDRRSWMFALYFLYRCILVGFHFWRVYFVILTPDGPELIYTADTFVQLSVTVISLACLDGLITLRCVVFLQFGILRDLPLGRMQ</sequence>
<dbReference type="AlphaFoldDB" id="A0A9P6H998"/>
<feature type="domain" description="DUF6533" evidence="2">
    <location>
        <begin position="14"/>
        <end position="56"/>
    </location>
</feature>
<dbReference type="OrthoDB" id="3354157at2759"/>
<proteinExistence type="predicted"/>
<organism evidence="3 4">
    <name type="scientific">Thelephora terrestris</name>
    <dbReference type="NCBI Taxonomy" id="56493"/>
    <lineage>
        <taxon>Eukaryota</taxon>
        <taxon>Fungi</taxon>
        <taxon>Dikarya</taxon>
        <taxon>Basidiomycota</taxon>
        <taxon>Agaricomycotina</taxon>
        <taxon>Agaricomycetes</taxon>
        <taxon>Thelephorales</taxon>
        <taxon>Thelephoraceae</taxon>
        <taxon>Thelephora</taxon>
    </lineage>
</organism>
<name>A0A9P6H998_9AGAM</name>
<comment type="caution">
    <text evidence="3">The sequence shown here is derived from an EMBL/GenBank/DDBJ whole genome shotgun (WGS) entry which is preliminary data.</text>
</comment>
<evidence type="ECO:0000256" key="1">
    <source>
        <dbReference type="SAM" id="Phobius"/>
    </source>
</evidence>
<accession>A0A9P6H998</accession>
<keyword evidence="1" id="KW-0812">Transmembrane</keyword>
<reference evidence="3" key="2">
    <citation type="submission" date="2020-11" db="EMBL/GenBank/DDBJ databases">
        <authorList>
            <consortium name="DOE Joint Genome Institute"/>
            <person name="Kuo A."/>
            <person name="Miyauchi S."/>
            <person name="Kiss E."/>
            <person name="Drula E."/>
            <person name="Kohler A."/>
            <person name="Sanchez-Garcia M."/>
            <person name="Andreopoulos B."/>
            <person name="Barry K.W."/>
            <person name="Bonito G."/>
            <person name="Buee M."/>
            <person name="Carver A."/>
            <person name="Chen C."/>
            <person name="Cichocki N."/>
            <person name="Clum A."/>
            <person name="Culley D."/>
            <person name="Crous P.W."/>
            <person name="Fauchery L."/>
            <person name="Girlanda M."/>
            <person name="Hayes R."/>
            <person name="Keri Z."/>
            <person name="Labutti K."/>
            <person name="Lipzen A."/>
            <person name="Lombard V."/>
            <person name="Magnuson J."/>
            <person name="Maillard F."/>
            <person name="Morin E."/>
            <person name="Murat C."/>
            <person name="Nolan M."/>
            <person name="Ohm R."/>
            <person name="Pangilinan J."/>
            <person name="Pereira M."/>
            <person name="Perotto S."/>
            <person name="Peter M."/>
            <person name="Riley R."/>
            <person name="Sitrit Y."/>
            <person name="Stielow B."/>
            <person name="Szollosi G."/>
            <person name="Zifcakova L."/>
            <person name="Stursova M."/>
            <person name="Spatafora J.W."/>
            <person name="Tedersoo L."/>
            <person name="Vaario L.-M."/>
            <person name="Yamada A."/>
            <person name="Yan M."/>
            <person name="Wang P."/>
            <person name="Xu J."/>
            <person name="Bruns T."/>
            <person name="Baldrian P."/>
            <person name="Vilgalys R."/>
            <person name="Henrissat B."/>
            <person name="Grigoriev I.V."/>
            <person name="Hibbett D."/>
            <person name="Nagy L.G."/>
            <person name="Martin F.M."/>
        </authorList>
    </citation>
    <scope>NUCLEOTIDE SEQUENCE</scope>
    <source>
        <strain evidence="3">UH-Tt-Lm1</strain>
    </source>
</reference>
<dbReference type="Pfam" id="PF20151">
    <property type="entry name" value="DUF6533"/>
    <property type="match status" value="1"/>
</dbReference>
<keyword evidence="1" id="KW-1133">Transmembrane helix</keyword>
<feature type="transmembrane region" description="Helical" evidence="1">
    <location>
        <begin position="89"/>
        <end position="114"/>
    </location>
</feature>